<reference evidence="3 4" key="1">
    <citation type="submission" date="2020-05" db="EMBL/GenBank/DDBJ databases">
        <title>MicrobeNet Type strains.</title>
        <authorList>
            <person name="Nicholson A.C."/>
        </authorList>
    </citation>
    <scope>NUCLEOTIDE SEQUENCE [LARGE SCALE GENOMIC DNA]</scope>
    <source>
        <strain evidence="3 4">JCM 3224</strain>
    </source>
</reference>
<evidence type="ECO:0000313" key="4">
    <source>
        <dbReference type="Proteomes" id="UP000586827"/>
    </source>
</evidence>
<feature type="region of interest" description="Disordered" evidence="1">
    <location>
        <begin position="79"/>
        <end position="105"/>
    </location>
</feature>
<keyword evidence="2" id="KW-0472">Membrane</keyword>
<dbReference type="EMBL" id="JABELX010000011">
    <property type="protein sequence ID" value="NNH73759.1"/>
    <property type="molecule type" value="Genomic_DNA"/>
</dbReference>
<dbReference type="RefSeq" id="WP_067521940.1">
    <property type="nucleotide sequence ID" value="NZ_JABELX010000011.1"/>
</dbReference>
<gene>
    <name evidence="3" type="ORF">HLB23_28555</name>
</gene>
<dbReference type="Proteomes" id="UP000586827">
    <property type="component" value="Unassembled WGS sequence"/>
</dbReference>
<proteinExistence type="predicted"/>
<sequence>MAAILITGAMLMGGVIGYAVLTADSKPYNARMYWCSAAYAALLIAPLMPSLTRAIAAAGGVAIGAIVLALRSTPFLSRRRPDGTRKVGHNDIHWPPAGRAVPHHA</sequence>
<evidence type="ECO:0000256" key="1">
    <source>
        <dbReference type="SAM" id="MobiDB-lite"/>
    </source>
</evidence>
<dbReference type="AlphaFoldDB" id="A0A849CEH7"/>
<protein>
    <submittedName>
        <fullName evidence="3">Uncharacterized protein</fullName>
    </submittedName>
</protein>
<feature type="compositionally biased region" description="Basic and acidic residues" evidence="1">
    <location>
        <begin position="79"/>
        <end position="92"/>
    </location>
</feature>
<evidence type="ECO:0000313" key="3">
    <source>
        <dbReference type="EMBL" id="NNH73759.1"/>
    </source>
</evidence>
<accession>A0A849CEH7</accession>
<keyword evidence="2" id="KW-0812">Transmembrane</keyword>
<keyword evidence="4" id="KW-1185">Reference proteome</keyword>
<comment type="caution">
    <text evidence="3">The sequence shown here is derived from an EMBL/GenBank/DDBJ whole genome shotgun (WGS) entry which is preliminary data.</text>
</comment>
<feature type="transmembrane region" description="Helical" evidence="2">
    <location>
        <begin position="54"/>
        <end position="70"/>
    </location>
</feature>
<feature type="transmembrane region" description="Helical" evidence="2">
    <location>
        <begin position="30"/>
        <end position="48"/>
    </location>
</feature>
<name>A0A849CEH7_9NOCA</name>
<feature type="transmembrane region" description="Helical" evidence="2">
    <location>
        <begin position="6"/>
        <end position="23"/>
    </location>
</feature>
<keyword evidence="2" id="KW-1133">Transmembrane helix</keyword>
<evidence type="ECO:0000256" key="2">
    <source>
        <dbReference type="SAM" id="Phobius"/>
    </source>
</evidence>
<organism evidence="3 4">
    <name type="scientific">Nocardia uniformis</name>
    <dbReference type="NCBI Taxonomy" id="53432"/>
    <lineage>
        <taxon>Bacteria</taxon>
        <taxon>Bacillati</taxon>
        <taxon>Actinomycetota</taxon>
        <taxon>Actinomycetes</taxon>
        <taxon>Mycobacteriales</taxon>
        <taxon>Nocardiaceae</taxon>
        <taxon>Nocardia</taxon>
    </lineage>
</organism>